<dbReference type="RefSeq" id="WP_359785996.1">
    <property type="nucleotide sequence ID" value="NZ_JBEYBN010000006.1"/>
</dbReference>
<protein>
    <submittedName>
        <fullName evidence="1">Uncharacterized protein</fullName>
    </submittedName>
</protein>
<keyword evidence="2" id="KW-1185">Reference proteome</keyword>
<reference evidence="1 2" key="1">
    <citation type="submission" date="2024-06" db="EMBL/GenBank/DDBJ databases">
        <title>The Natural Products Discovery Center: Release of the First 8490 Sequenced Strains for Exploring Actinobacteria Biosynthetic Diversity.</title>
        <authorList>
            <person name="Kalkreuter E."/>
            <person name="Kautsar S.A."/>
            <person name="Yang D."/>
            <person name="Bader C.D."/>
            <person name="Teijaro C.N."/>
            <person name="Fluegel L."/>
            <person name="Davis C.M."/>
            <person name="Simpson J.R."/>
            <person name="Lauterbach L."/>
            <person name="Steele A.D."/>
            <person name="Gui C."/>
            <person name="Meng S."/>
            <person name="Li G."/>
            <person name="Viehrig K."/>
            <person name="Ye F."/>
            <person name="Su P."/>
            <person name="Kiefer A.F."/>
            <person name="Nichols A."/>
            <person name="Cepeda A.J."/>
            <person name="Yan W."/>
            <person name="Fan B."/>
            <person name="Jiang Y."/>
            <person name="Adhikari A."/>
            <person name="Zheng C.-J."/>
            <person name="Schuster L."/>
            <person name="Cowan T.M."/>
            <person name="Smanski M.J."/>
            <person name="Chevrette M.G."/>
            <person name="De Carvalho L.P.S."/>
            <person name="Shen B."/>
        </authorList>
    </citation>
    <scope>NUCLEOTIDE SEQUENCE [LARGE SCALE GENOMIC DNA]</scope>
    <source>
        <strain evidence="1 2">NPDC019583</strain>
    </source>
</reference>
<dbReference type="EMBL" id="JBEYBN010000006">
    <property type="protein sequence ID" value="MEU2266043.1"/>
    <property type="molecule type" value="Genomic_DNA"/>
</dbReference>
<proteinExistence type="predicted"/>
<organism evidence="1 2">
    <name type="scientific">Streptomyces olindensis</name>
    <dbReference type="NCBI Taxonomy" id="358823"/>
    <lineage>
        <taxon>Bacteria</taxon>
        <taxon>Bacillati</taxon>
        <taxon>Actinomycetota</taxon>
        <taxon>Actinomycetes</taxon>
        <taxon>Kitasatosporales</taxon>
        <taxon>Streptomycetaceae</taxon>
        <taxon>Streptomyces</taxon>
    </lineage>
</organism>
<name>A0ABV2XPV5_9ACTN</name>
<gene>
    <name evidence="1" type="ORF">ABZ568_06295</name>
</gene>
<comment type="caution">
    <text evidence="1">The sequence shown here is derived from an EMBL/GenBank/DDBJ whole genome shotgun (WGS) entry which is preliminary data.</text>
</comment>
<accession>A0ABV2XPV5</accession>
<sequence length="66" mass="7113">MLISALFLNNKDALTIQDGARALLAEPRETSVRKILTGPDLTTRLERLGAKVIGRTTATTVPHTAN</sequence>
<evidence type="ECO:0000313" key="1">
    <source>
        <dbReference type="EMBL" id="MEU2266043.1"/>
    </source>
</evidence>
<dbReference type="Proteomes" id="UP001550603">
    <property type="component" value="Unassembled WGS sequence"/>
</dbReference>
<evidence type="ECO:0000313" key="2">
    <source>
        <dbReference type="Proteomes" id="UP001550603"/>
    </source>
</evidence>